<dbReference type="PROSITE" id="PS50252">
    <property type="entry name" value="TBOX_3"/>
    <property type="match status" value="1"/>
</dbReference>
<comment type="caution">
    <text evidence="5">Lacks conserved residue(s) required for the propagation of feature annotation.</text>
</comment>
<evidence type="ECO:0000256" key="6">
    <source>
        <dbReference type="SAM" id="MobiDB-lite"/>
    </source>
</evidence>
<dbReference type="GO" id="GO:0000785">
    <property type="term" value="C:chromatin"/>
    <property type="evidence" value="ECO:0007669"/>
    <property type="project" value="TreeGrafter"/>
</dbReference>
<feature type="compositionally biased region" description="Low complexity" evidence="6">
    <location>
        <begin position="95"/>
        <end position="108"/>
    </location>
</feature>
<evidence type="ECO:0000256" key="2">
    <source>
        <dbReference type="ARBA" id="ARBA00023125"/>
    </source>
</evidence>
<organism evidence="8 9">
    <name type="scientific">Phyllostomus discolor</name>
    <name type="common">pale spear-nosed bat</name>
    <dbReference type="NCBI Taxonomy" id="89673"/>
    <lineage>
        <taxon>Eukaryota</taxon>
        <taxon>Metazoa</taxon>
        <taxon>Chordata</taxon>
        <taxon>Craniata</taxon>
        <taxon>Vertebrata</taxon>
        <taxon>Euteleostomi</taxon>
        <taxon>Mammalia</taxon>
        <taxon>Eutheria</taxon>
        <taxon>Laurasiatheria</taxon>
        <taxon>Chiroptera</taxon>
        <taxon>Yangochiroptera</taxon>
        <taxon>Phyllostomidae</taxon>
        <taxon>Phyllostominae</taxon>
        <taxon>Phyllostomus</taxon>
    </lineage>
</organism>
<dbReference type="Proteomes" id="UP000664940">
    <property type="component" value="Unassembled WGS sequence"/>
</dbReference>
<gene>
    <name evidence="8" type="ORF">HJG60_018635</name>
</gene>
<comment type="subcellular location">
    <subcellularLocation>
        <location evidence="5">Nucleus</location>
    </subcellularLocation>
</comment>
<keyword evidence="4 5" id="KW-0539">Nucleus</keyword>
<dbReference type="InterPro" id="IPR008967">
    <property type="entry name" value="p53-like_TF_DNA-bd_sf"/>
</dbReference>
<dbReference type="EMBL" id="JABVXQ010000009">
    <property type="protein sequence ID" value="KAF6091640.1"/>
    <property type="molecule type" value="Genomic_DNA"/>
</dbReference>
<keyword evidence="2 5" id="KW-0238">DNA-binding</keyword>
<accession>A0A833ZHL7</accession>
<evidence type="ECO:0000256" key="5">
    <source>
        <dbReference type="PROSITE-ProRule" id="PRU00201"/>
    </source>
</evidence>
<keyword evidence="3" id="KW-0804">Transcription</keyword>
<evidence type="ECO:0000313" key="9">
    <source>
        <dbReference type="Proteomes" id="UP000664940"/>
    </source>
</evidence>
<feature type="compositionally biased region" description="Basic and acidic residues" evidence="6">
    <location>
        <begin position="23"/>
        <end position="67"/>
    </location>
</feature>
<reference evidence="8 9" key="1">
    <citation type="journal article" date="2020" name="Nature">
        <title>Six reference-quality genomes reveal evolution of bat adaptations.</title>
        <authorList>
            <person name="Jebb D."/>
            <person name="Huang Z."/>
            <person name="Pippel M."/>
            <person name="Hughes G.M."/>
            <person name="Lavrichenko K."/>
            <person name="Devanna P."/>
            <person name="Winkler S."/>
            <person name="Jermiin L.S."/>
            <person name="Skirmuntt E.C."/>
            <person name="Katzourakis A."/>
            <person name="Burkitt-Gray L."/>
            <person name="Ray D.A."/>
            <person name="Sullivan K.A.M."/>
            <person name="Roscito J.G."/>
            <person name="Kirilenko B.M."/>
            <person name="Davalos L.M."/>
            <person name="Corthals A.P."/>
            <person name="Power M.L."/>
            <person name="Jones G."/>
            <person name="Ransome R.D."/>
            <person name="Dechmann D.K.N."/>
            <person name="Locatelli A.G."/>
            <person name="Puechmaille S.J."/>
            <person name="Fedrigo O."/>
            <person name="Jarvis E.D."/>
            <person name="Hiller M."/>
            <person name="Vernes S.C."/>
            <person name="Myers E.W."/>
            <person name="Teeling E.C."/>
        </authorList>
    </citation>
    <scope>NUCLEOTIDE SEQUENCE [LARGE SCALE GENOMIC DNA]</scope>
    <source>
        <strain evidence="8">Bat1K_MPI-CBG_1</strain>
    </source>
</reference>
<evidence type="ECO:0000256" key="4">
    <source>
        <dbReference type="ARBA" id="ARBA00023242"/>
    </source>
</evidence>
<dbReference type="Pfam" id="PF00907">
    <property type="entry name" value="T-box"/>
    <property type="match status" value="1"/>
</dbReference>
<feature type="region of interest" description="Disordered" evidence="6">
    <location>
        <begin position="1"/>
        <end position="113"/>
    </location>
</feature>
<dbReference type="GO" id="GO:0000978">
    <property type="term" value="F:RNA polymerase II cis-regulatory region sequence-specific DNA binding"/>
    <property type="evidence" value="ECO:0007669"/>
    <property type="project" value="InterPro"/>
</dbReference>
<dbReference type="PANTHER" id="PTHR11267">
    <property type="entry name" value="T-BOX PROTEIN-RELATED"/>
    <property type="match status" value="1"/>
</dbReference>
<feature type="domain" description="T-box" evidence="7">
    <location>
        <begin position="119"/>
        <end position="141"/>
    </location>
</feature>
<evidence type="ECO:0000256" key="1">
    <source>
        <dbReference type="ARBA" id="ARBA00023015"/>
    </source>
</evidence>
<dbReference type="Gene3D" id="2.60.40.820">
    <property type="entry name" value="Transcription factor, T-box"/>
    <property type="match status" value="1"/>
</dbReference>
<dbReference type="InterPro" id="IPR001699">
    <property type="entry name" value="TF_T-box"/>
</dbReference>
<evidence type="ECO:0000313" key="8">
    <source>
        <dbReference type="EMBL" id="KAF6091640.1"/>
    </source>
</evidence>
<dbReference type="GO" id="GO:0045893">
    <property type="term" value="P:positive regulation of DNA-templated transcription"/>
    <property type="evidence" value="ECO:0007669"/>
    <property type="project" value="InterPro"/>
</dbReference>
<dbReference type="SUPFAM" id="SSF49417">
    <property type="entry name" value="p53-like transcription factors"/>
    <property type="match status" value="1"/>
</dbReference>
<evidence type="ECO:0000256" key="3">
    <source>
        <dbReference type="ARBA" id="ARBA00023163"/>
    </source>
</evidence>
<protein>
    <submittedName>
        <fullName evidence="8">T-box transcription factor 22</fullName>
    </submittedName>
</protein>
<comment type="caution">
    <text evidence="8">The sequence shown here is derived from an EMBL/GenBank/DDBJ whole genome shotgun (WGS) entry which is preliminary data.</text>
</comment>
<dbReference type="PANTHER" id="PTHR11267:SF116">
    <property type="entry name" value="T-BOX TRANSCRIPTION FACTOR TBX22"/>
    <property type="match status" value="1"/>
</dbReference>
<name>A0A833ZHL7_9CHIR</name>
<dbReference type="InterPro" id="IPR046360">
    <property type="entry name" value="T-box_DNA-bd"/>
</dbReference>
<keyword evidence="1" id="KW-0805">Transcription regulation</keyword>
<proteinExistence type="predicted"/>
<feature type="compositionally biased region" description="Gly residues" evidence="6">
    <location>
        <begin position="74"/>
        <end position="94"/>
    </location>
</feature>
<dbReference type="GO" id="GO:0001708">
    <property type="term" value="P:cell fate specification"/>
    <property type="evidence" value="ECO:0007669"/>
    <property type="project" value="TreeGrafter"/>
</dbReference>
<dbReference type="AlphaFoldDB" id="A0A833ZHL7"/>
<sequence>MALSSRAHAFSVEALVGRPSKRKLQEPREEVQLELLEKEGGKVQEERRSGAAGKKREQPAEKRRKTESSATFSGSGGSGGGSGSGGSGSGGSGSGSSSSGDGLNLGGSLEEKDAIQMELQGSELWKRFHDIGTEMIITKAGGCFPLFESR</sequence>
<evidence type="ECO:0000259" key="7">
    <source>
        <dbReference type="PROSITE" id="PS50252"/>
    </source>
</evidence>
<dbReference type="InterPro" id="IPR036960">
    <property type="entry name" value="T-box_sf"/>
</dbReference>
<dbReference type="GO" id="GO:0000981">
    <property type="term" value="F:DNA-binding transcription factor activity, RNA polymerase II-specific"/>
    <property type="evidence" value="ECO:0007669"/>
    <property type="project" value="TreeGrafter"/>
</dbReference>
<dbReference type="GO" id="GO:0005634">
    <property type="term" value="C:nucleus"/>
    <property type="evidence" value="ECO:0007669"/>
    <property type="project" value="UniProtKB-SubCell"/>
</dbReference>